<evidence type="ECO:0000256" key="7">
    <source>
        <dbReference type="ARBA" id="ARBA00022840"/>
    </source>
</evidence>
<dbReference type="GO" id="GO:0016887">
    <property type="term" value="F:ATP hydrolysis activity"/>
    <property type="evidence" value="ECO:0007669"/>
    <property type="project" value="InterPro"/>
</dbReference>
<feature type="domain" description="ABC transporter" evidence="9">
    <location>
        <begin position="274"/>
        <end position="525"/>
    </location>
</feature>
<dbReference type="GO" id="GO:0015833">
    <property type="term" value="P:peptide transport"/>
    <property type="evidence" value="ECO:0007669"/>
    <property type="project" value="InterPro"/>
</dbReference>
<dbReference type="Pfam" id="PF08352">
    <property type="entry name" value="oligo_HPY"/>
    <property type="match status" value="2"/>
</dbReference>
<evidence type="ECO:0000313" key="10">
    <source>
        <dbReference type="EMBL" id="BET26987.1"/>
    </source>
</evidence>
<dbReference type="AlphaFoldDB" id="A0AA86J018"/>
<protein>
    <submittedName>
        <fullName evidence="10">Dipeptide ABC transporter ATP-binding protein</fullName>
    </submittedName>
</protein>
<dbReference type="InterPro" id="IPR003593">
    <property type="entry name" value="AAA+_ATPase"/>
</dbReference>
<dbReference type="GO" id="GO:0005524">
    <property type="term" value="F:ATP binding"/>
    <property type="evidence" value="ECO:0007669"/>
    <property type="project" value="UniProtKB-KW"/>
</dbReference>
<proteinExistence type="inferred from homology"/>
<dbReference type="SUPFAM" id="SSF52540">
    <property type="entry name" value="P-loop containing nucleoside triphosphate hydrolases"/>
    <property type="match status" value="2"/>
</dbReference>
<evidence type="ECO:0000313" key="11">
    <source>
        <dbReference type="Proteomes" id="UP001329151"/>
    </source>
</evidence>
<keyword evidence="4" id="KW-1003">Cell membrane</keyword>
<dbReference type="PANTHER" id="PTHR43297">
    <property type="entry name" value="OLIGOPEPTIDE TRANSPORT ATP-BINDING PROTEIN APPD"/>
    <property type="match status" value="1"/>
</dbReference>
<gene>
    <name evidence="10" type="ORF">RGQ30_24880</name>
</gene>
<comment type="similarity">
    <text evidence="2">Belongs to the ABC transporter superfamily.</text>
</comment>
<dbReference type="PROSITE" id="PS50893">
    <property type="entry name" value="ABC_TRANSPORTER_2"/>
    <property type="match status" value="2"/>
</dbReference>
<dbReference type="KEGG" id="lto:RGQ30_24880"/>
<dbReference type="NCBIfam" id="NF008453">
    <property type="entry name" value="PRK11308.1"/>
    <property type="match status" value="2"/>
</dbReference>
<comment type="subcellular location">
    <subcellularLocation>
        <location evidence="1">Cell inner membrane</location>
        <topology evidence="1">Peripheral membrane protein</topology>
    </subcellularLocation>
</comment>
<dbReference type="InterPro" id="IPR050388">
    <property type="entry name" value="ABC_Ni/Peptide_Import"/>
</dbReference>
<dbReference type="CDD" id="cd03257">
    <property type="entry name" value="ABC_NikE_OppD_transporters"/>
    <property type="match status" value="2"/>
</dbReference>
<keyword evidence="11" id="KW-1185">Reference proteome</keyword>
<sequence>MKAEQLALLQLDNYSLRFGANEVVKGVSFQVNAGERVALVGESGSGKTMTALSILGLQPTSTSSGSIVFEDKSISALPGSELEKIRGKDIAMIFQEPMTALNPLYTIGHQVMESLRIHEGLGTAQARERALQLLKRTGIRDPEHRIDAYPHQLSGGQRQRAMIAMALACKPKLLIADEPTTALDMTIRVRIVELLIDIQQQEDMAVLLITHDLNLVRKFAQRVLVMKQGKLVEEGRTEQIFTAPRHEYTRKLIDSLPARNVKPLPHSNPVLLTAQQLNVSYPHPKQTWVNWLKPKRIQVLRDVSIELRKGETLGVVGESGSGKSTLIQALLQLIRTDSGTVKLGDQNLKELSGQARRSWRAKVQVVFQDPFGSLSPRRTIAQTIGEGLQLHRPDLTAQEHLSRVKRALKDVGLESARLDAYPHEFSGGQRQRIAIARALVLEPEVLILDEPTSALDVSIQKQVLDTLGILQQKYGLAYLLITHDLSVVHALSHRILVLKDGEIVEEGSAEQIIHQPRHPYTQRLVNASF</sequence>
<reference evidence="10 11" key="1">
    <citation type="submission" date="2023-10" db="EMBL/GenBank/DDBJ databases">
        <title>Complete Genome Sequence of Limnobacter thiooxidans CS-K2T, Isolated from freshwater lake sediments in Bavaria, Germany.</title>
        <authorList>
            <person name="Naruki M."/>
            <person name="Watanabe A."/>
            <person name="Warashina T."/>
            <person name="Morita T."/>
            <person name="Arakawa K."/>
        </authorList>
    </citation>
    <scope>NUCLEOTIDE SEQUENCE [LARGE SCALE GENOMIC DNA]</scope>
    <source>
        <strain evidence="10 11">CS-K2</strain>
    </source>
</reference>
<keyword evidence="3" id="KW-0813">Transport</keyword>
<evidence type="ECO:0000256" key="1">
    <source>
        <dbReference type="ARBA" id="ARBA00004417"/>
    </source>
</evidence>
<accession>A0AA86J018</accession>
<evidence type="ECO:0000256" key="3">
    <source>
        <dbReference type="ARBA" id="ARBA00022448"/>
    </source>
</evidence>
<evidence type="ECO:0000256" key="5">
    <source>
        <dbReference type="ARBA" id="ARBA00022519"/>
    </source>
</evidence>
<dbReference type="EMBL" id="AP028947">
    <property type="protein sequence ID" value="BET26987.1"/>
    <property type="molecule type" value="Genomic_DNA"/>
</dbReference>
<organism evidence="10 11">
    <name type="scientific">Limnobacter thiooxidans</name>
    <dbReference type="NCBI Taxonomy" id="131080"/>
    <lineage>
        <taxon>Bacteria</taxon>
        <taxon>Pseudomonadati</taxon>
        <taxon>Pseudomonadota</taxon>
        <taxon>Betaproteobacteria</taxon>
        <taxon>Burkholderiales</taxon>
        <taxon>Burkholderiaceae</taxon>
        <taxon>Limnobacter</taxon>
    </lineage>
</organism>
<keyword evidence="5" id="KW-0997">Cell inner membrane</keyword>
<dbReference type="Proteomes" id="UP001329151">
    <property type="component" value="Chromosome"/>
</dbReference>
<dbReference type="PROSITE" id="PS00211">
    <property type="entry name" value="ABC_TRANSPORTER_1"/>
    <property type="match status" value="2"/>
</dbReference>
<keyword evidence="7 10" id="KW-0067">ATP-binding</keyword>
<evidence type="ECO:0000259" key="9">
    <source>
        <dbReference type="PROSITE" id="PS50893"/>
    </source>
</evidence>
<dbReference type="InterPro" id="IPR013563">
    <property type="entry name" value="Oligopep_ABC_C"/>
</dbReference>
<dbReference type="RefSeq" id="WP_130557889.1">
    <property type="nucleotide sequence ID" value="NZ_AP028947.1"/>
</dbReference>
<dbReference type="Gene3D" id="3.40.50.300">
    <property type="entry name" value="P-loop containing nucleotide triphosphate hydrolases"/>
    <property type="match status" value="2"/>
</dbReference>
<dbReference type="NCBIfam" id="NF007739">
    <property type="entry name" value="PRK10419.1"/>
    <property type="match status" value="2"/>
</dbReference>
<dbReference type="GO" id="GO:0005886">
    <property type="term" value="C:plasma membrane"/>
    <property type="evidence" value="ECO:0007669"/>
    <property type="project" value="UniProtKB-SubCell"/>
</dbReference>
<evidence type="ECO:0000256" key="8">
    <source>
        <dbReference type="ARBA" id="ARBA00023136"/>
    </source>
</evidence>
<name>A0AA86J018_9BURK</name>
<dbReference type="SMART" id="SM00382">
    <property type="entry name" value="AAA"/>
    <property type="match status" value="2"/>
</dbReference>
<dbReference type="FunFam" id="3.40.50.300:FF:000016">
    <property type="entry name" value="Oligopeptide ABC transporter ATP-binding component"/>
    <property type="match status" value="1"/>
</dbReference>
<evidence type="ECO:0000256" key="4">
    <source>
        <dbReference type="ARBA" id="ARBA00022475"/>
    </source>
</evidence>
<evidence type="ECO:0000256" key="6">
    <source>
        <dbReference type="ARBA" id="ARBA00022741"/>
    </source>
</evidence>
<dbReference type="InterPro" id="IPR027417">
    <property type="entry name" value="P-loop_NTPase"/>
</dbReference>
<dbReference type="Pfam" id="PF00005">
    <property type="entry name" value="ABC_tran"/>
    <property type="match status" value="2"/>
</dbReference>
<dbReference type="PANTHER" id="PTHR43297:SF2">
    <property type="entry name" value="DIPEPTIDE TRANSPORT ATP-BINDING PROTEIN DPPD"/>
    <property type="match status" value="1"/>
</dbReference>
<dbReference type="InterPro" id="IPR017871">
    <property type="entry name" value="ABC_transporter-like_CS"/>
</dbReference>
<keyword evidence="8" id="KW-0472">Membrane</keyword>
<dbReference type="InterPro" id="IPR003439">
    <property type="entry name" value="ABC_transporter-like_ATP-bd"/>
</dbReference>
<feature type="domain" description="ABC transporter" evidence="9">
    <location>
        <begin position="9"/>
        <end position="253"/>
    </location>
</feature>
<evidence type="ECO:0000256" key="2">
    <source>
        <dbReference type="ARBA" id="ARBA00005417"/>
    </source>
</evidence>
<dbReference type="GO" id="GO:0055085">
    <property type="term" value="P:transmembrane transport"/>
    <property type="evidence" value="ECO:0007669"/>
    <property type="project" value="UniProtKB-ARBA"/>
</dbReference>
<keyword evidence="6" id="KW-0547">Nucleotide-binding</keyword>